<gene>
    <name evidence="1" type="ORF">PPL_02377</name>
</gene>
<reference evidence="1 2" key="1">
    <citation type="journal article" date="2011" name="Genome Res.">
        <title>Phylogeny-wide analysis of social amoeba genomes highlights ancient origins for complex intercellular communication.</title>
        <authorList>
            <person name="Heidel A.J."/>
            <person name="Lawal H.M."/>
            <person name="Felder M."/>
            <person name="Schilde C."/>
            <person name="Helps N.R."/>
            <person name="Tunggal B."/>
            <person name="Rivero F."/>
            <person name="John U."/>
            <person name="Schleicher M."/>
            <person name="Eichinger L."/>
            <person name="Platzer M."/>
            <person name="Noegel A.A."/>
            <person name="Schaap P."/>
            <person name="Gloeckner G."/>
        </authorList>
    </citation>
    <scope>NUCLEOTIDE SEQUENCE [LARGE SCALE GENOMIC DNA]</scope>
    <source>
        <strain evidence="2">ATCC 26659 / Pp 5 / PN500</strain>
    </source>
</reference>
<evidence type="ECO:0000313" key="2">
    <source>
        <dbReference type="Proteomes" id="UP000001396"/>
    </source>
</evidence>
<dbReference type="EMBL" id="ADBJ01000008">
    <property type="protein sequence ID" value="EFA85374.1"/>
    <property type="molecule type" value="Genomic_DNA"/>
</dbReference>
<accession>D3AZJ5</accession>
<keyword evidence="2" id="KW-1185">Reference proteome</keyword>
<name>D3AZJ5_HETP5</name>
<organism evidence="1 2">
    <name type="scientific">Heterostelium pallidum (strain ATCC 26659 / Pp 5 / PN500)</name>
    <name type="common">Cellular slime mold</name>
    <name type="synonym">Polysphondylium pallidum</name>
    <dbReference type="NCBI Taxonomy" id="670386"/>
    <lineage>
        <taxon>Eukaryota</taxon>
        <taxon>Amoebozoa</taxon>
        <taxon>Evosea</taxon>
        <taxon>Eumycetozoa</taxon>
        <taxon>Dictyostelia</taxon>
        <taxon>Acytosteliales</taxon>
        <taxon>Acytosteliaceae</taxon>
        <taxon>Heterostelium</taxon>
    </lineage>
</organism>
<dbReference type="InParanoid" id="D3AZJ5"/>
<evidence type="ECO:0000313" key="1">
    <source>
        <dbReference type="EMBL" id="EFA85374.1"/>
    </source>
</evidence>
<dbReference type="Proteomes" id="UP000001396">
    <property type="component" value="Unassembled WGS sequence"/>
</dbReference>
<sequence length="50" mass="6054">MNSLYLHYYQDNEEEEAEIDYVGLHYLFQVNERQNHQVVPDAHNAMEQND</sequence>
<dbReference type="RefSeq" id="XP_020437483.1">
    <property type="nucleotide sequence ID" value="XM_020573366.1"/>
</dbReference>
<dbReference type="GeneID" id="31357902"/>
<protein>
    <submittedName>
        <fullName evidence="1">Uncharacterized protein</fullName>
    </submittedName>
</protein>
<dbReference type="AlphaFoldDB" id="D3AZJ5"/>
<comment type="caution">
    <text evidence="1">The sequence shown here is derived from an EMBL/GenBank/DDBJ whole genome shotgun (WGS) entry which is preliminary data.</text>
</comment>
<proteinExistence type="predicted"/>